<evidence type="ECO:0000313" key="2">
    <source>
        <dbReference type="Proteomes" id="UP000324222"/>
    </source>
</evidence>
<evidence type="ECO:0000313" key="1">
    <source>
        <dbReference type="EMBL" id="MPC48611.1"/>
    </source>
</evidence>
<organism evidence="1 2">
    <name type="scientific">Portunus trituberculatus</name>
    <name type="common">Swimming crab</name>
    <name type="synonym">Neptunus trituberculatus</name>
    <dbReference type="NCBI Taxonomy" id="210409"/>
    <lineage>
        <taxon>Eukaryota</taxon>
        <taxon>Metazoa</taxon>
        <taxon>Ecdysozoa</taxon>
        <taxon>Arthropoda</taxon>
        <taxon>Crustacea</taxon>
        <taxon>Multicrustacea</taxon>
        <taxon>Malacostraca</taxon>
        <taxon>Eumalacostraca</taxon>
        <taxon>Eucarida</taxon>
        <taxon>Decapoda</taxon>
        <taxon>Pleocyemata</taxon>
        <taxon>Brachyura</taxon>
        <taxon>Eubrachyura</taxon>
        <taxon>Portunoidea</taxon>
        <taxon>Portunidae</taxon>
        <taxon>Portuninae</taxon>
        <taxon>Portunus</taxon>
    </lineage>
</organism>
<dbReference type="AlphaFoldDB" id="A0A5B7FMB7"/>
<keyword evidence="2" id="KW-1185">Reference proteome</keyword>
<sequence>MGTTCYGMCNATISLAGTLVELLRLVYVSIPRIRSEVDAYPWTLDERILHAERAATQDGFVFQMDPTLDNLRRYQASRDALVNIQGCVMTNSWQKFTDRINQQTNVGTMWKFIQRVTRLKPVTTLHHSSGEYAKGLIDEWSKQSRVESLPEHVQAAQSPQTGRRILRLMGVLLEQDNEDTTPFTEHELRRALACGKATAPGDDGIPYSVLRLHQKVSDNITTSERKYPFLAQRKPSGLILSCKTSWIDYTSA</sequence>
<proteinExistence type="predicted"/>
<name>A0A5B7FMB7_PORTR</name>
<dbReference type="EMBL" id="VSRR010008373">
    <property type="protein sequence ID" value="MPC48611.1"/>
    <property type="molecule type" value="Genomic_DNA"/>
</dbReference>
<comment type="caution">
    <text evidence="1">The sequence shown here is derived from an EMBL/GenBank/DDBJ whole genome shotgun (WGS) entry which is preliminary data.</text>
</comment>
<protein>
    <submittedName>
        <fullName evidence="1">Uncharacterized protein</fullName>
    </submittedName>
</protein>
<gene>
    <name evidence="1" type="ORF">E2C01_042390</name>
</gene>
<dbReference type="OrthoDB" id="6373033at2759"/>
<dbReference type="Proteomes" id="UP000324222">
    <property type="component" value="Unassembled WGS sequence"/>
</dbReference>
<reference evidence="1 2" key="1">
    <citation type="submission" date="2019-05" db="EMBL/GenBank/DDBJ databases">
        <title>Another draft genome of Portunus trituberculatus and its Hox gene families provides insights of decapod evolution.</title>
        <authorList>
            <person name="Jeong J.-H."/>
            <person name="Song I."/>
            <person name="Kim S."/>
            <person name="Choi T."/>
            <person name="Kim D."/>
            <person name="Ryu S."/>
            <person name="Kim W."/>
        </authorList>
    </citation>
    <scope>NUCLEOTIDE SEQUENCE [LARGE SCALE GENOMIC DNA]</scope>
    <source>
        <tissue evidence="1">Muscle</tissue>
    </source>
</reference>
<accession>A0A5B7FMB7</accession>